<sequence>MRKDQTTSTGDGDVFAVSPVASAHLRTGPTRSFAERGEDRHNADVTADPDAVAIGVHGNDPGPNTDPSRPTCPDDLFFYNQPVAVFHAPAFFHLEGRPEQHHAPSRDGVEPALSDGPSAAENEDQLGVLEGSRAATSTDAPGGRSGLTESASVPGTLSKISGGGRRSLRALADLSKVPSAPPPRAWFVSLEGKPAAEIHYAVSEQQRRRRPVESRETSLDSGVDMSELNPAAGRRAVTLERNATFVKSIKHAPPQ</sequence>
<dbReference type="OrthoDB" id="8950207at2759"/>
<name>A0A4Z2H7H2_9TELE</name>
<dbReference type="Pfam" id="PF20771">
    <property type="entry name" value="FAM171A1-2-B_C"/>
    <property type="match status" value="1"/>
</dbReference>
<keyword evidence="4" id="KW-1185">Reference proteome</keyword>
<proteinExistence type="predicted"/>
<feature type="region of interest" description="Disordered" evidence="1">
    <location>
        <begin position="203"/>
        <end position="233"/>
    </location>
</feature>
<reference evidence="3 4" key="1">
    <citation type="submission" date="2019-03" db="EMBL/GenBank/DDBJ databases">
        <title>First draft genome of Liparis tanakae, snailfish: a comprehensive survey of snailfish specific genes.</title>
        <authorList>
            <person name="Kim W."/>
            <person name="Song I."/>
            <person name="Jeong J.-H."/>
            <person name="Kim D."/>
            <person name="Kim S."/>
            <person name="Ryu S."/>
            <person name="Song J.Y."/>
            <person name="Lee S.K."/>
        </authorList>
    </citation>
    <scope>NUCLEOTIDE SEQUENCE [LARGE SCALE GENOMIC DNA]</scope>
    <source>
        <tissue evidence="3">Muscle</tissue>
    </source>
</reference>
<feature type="compositionally biased region" description="Basic and acidic residues" evidence="1">
    <location>
        <begin position="33"/>
        <end position="43"/>
    </location>
</feature>
<gene>
    <name evidence="3" type="primary">Fam171b</name>
    <name evidence="3" type="ORF">EYF80_027894</name>
</gene>
<feature type="compositionally biased region" description="Polar residues" evidence="1">
    <location>
        <begin position="147"/>
        <end position="159"/>
    </location>
</feature>
<dbReference type="InterPro" id="IPR018890">
    <property type="entry name" value="FAM171"/>
</dbReference>
<dbReference type="AlphaFoldDB" id="A0A4Z2H7H2"/>
<evidence type="ECO:0000256" key="1">
    <source>
        <dbReference type="SAM" id="MobiDB-lite"/>
    </source>
</evidence>
<evidence type="ECO:0000313" key="4">
    <source>
        <dbReference type="Proteomes" id="UP000314294"/>
    </source>
</evidence>
<comment type="caution">
    <text evidence="3">The sequence shown here is derived from an EMBL/GenBank/DDBJ whole genome shotgun (WGS) entry which is preliminary data.</text>
</comment>
<feature type="compositionally biased region" description="Basic and acidic residues" evidence="1">
    <location>
        <begin position="98"/>
        <end position="109"/>
    </location>
</feature>
<dbReference type="PANTHER" id="PTHR31626:SF2">
    <property type="entry name" value="PROTEIN FAM171B"/>
    <property type="match status" value="1"/>
</dbReference>
<feature type="region of interest" description="Disordered" evidence="1">
    <location>
        <begin position="1"/>
        <end position="72"/>
    </location>
</feature>
<evidence type="ECO:0000313" key="3">
    <source>
        <dbReference type="EMBL" id="TNN61878.1"/>
    </source>
</evidence>
<protein>
    <submittedName>
        <fullName evidence="3">Protein FAM171B</fullName>
    </submittedName>
</protein>
<dbReference type="PANTHER" id="PTHR31626">
    <property type="entry name" value="SUSHI DOMAIN-CONTAINING PROTEIN"/>
    <property type="match status" value="1"/>
</dbReference>
<evidence type="ECO:0000259" key="2">
    <source>
        <dbReference type="Pfam" id="PF20771"/>
    </source>
</evidence>
<feature type="domain" description="FAM171 C-terminal" evidence="2">
    <location>
        <begin position="181"/>
        <end position="241"/>
    </location>
</feature>
<dbReference type="EMBL" id="SRLO01000306">
    <property type="protein sequence ID" value="TNN61878.1"/>
    <property type="molecule type" value="Genomic_DNA"/>
</dbReference>
<accession>A0A4Z2H7H2</accession>
<feature type="region of interest" description="Disordered" evidence="1">
    <location>
        <begin position="134"/>
        <end position="164"/>
    </location>
</feature>
<organism evidence="3 4">
    <name type="scientific">Liparis tanakae</name>
    <name type="common">Tanaka's snailfish</name>
    <dbReference type="NCBI Taxonomy" id="230148"/>
    <lineage>
        <taxon>Eukaryota</taxon>
        <taxon>Metazoa</taxon>
        <taxon>Chordata</taxon>
        <taxon>Craniata</taxon>
        <taxon>Vertebrata</taxon>
        <taxon>Euteleostomi</taxon>
        <taxon>Actinopterygii</taxon>
        <taxon>Neopterygii</taxon>
        <taxon>Teleostei</taxon>
        <taxon>Neoteleostei</taxon>
        <taxon>Acanthomorphata</taxon>
        <taxon>Eupercaria</taxon>
        <taxon>Perciformes</taxon>
        <taxon>Cottioidei</taxon>
        <taxon>Cottales</taxon>
        <taxon>Liparidae</taxon>
        <taxon>Liparis</taxon>
    </lineage>
</organism>
<feature type="region of interest" description="Disordered" evidence="1">
    <location>
        <begin position="98"/>
        <end position="120"/>
    </location>
</feature>
<feature type="compositionally biased region" description="Polar residues" evidence="1">
    <location>
        <begin position="1"/>
        <end position="10"/>
    </location>
</feature>
<dbReference type="InterPro" id="IPR049175">
    <property type="entry name" value="FAM171_C"/>
</dbReference>
<dbReference type="Proteomes" id="UP000314294">
    <property type="component" value="Unassembled WGS sequence"/>
</dbReference>